<keyword evidence="1" id="KW-0812">Transmembrane</keyword>
<keyword evidence="1" id="KW-1133">Transmembrane helix</keyword>
<name>A0A9D1TK97_9BACI</name>
<evidence type="ECO:0000313" key="2">
    <source>
        <dbReference type="EMBL" id="HIV75010.1"/>
    </source>
</evidence>
<dbReference type="Proteomes" id="UP000823937">
    <property type="component" value="Unassembled WGS sequence"/>
</dbReference>
<comment type="caution">
    <text evidence="2">The sequence shown here is derived from an EMBL/GenBank/DDBJ whole genome shotgun (WGS) entry which is preliminary data.</text>
</comment>
<evidence type="ECO:0000256" key="1">
    <source>
        <dbReference type="SAM" id="Phobius"/>
    </source>
</evidence>
<protein>
    <submittedName>
        <fullName evidence="2">ComGF family competence protein</fullName>
    </submittedName>
</protein>
<feature type="transmembrane region" description="Helical" evidence="1">
    <location>
        <begin position="26"/>
        <end position="49"/>
    </location>
</feature>
<gene>
    <name evidence="2" type="ORF">H9895_08045</name>
</gene>
<dbReference type="InterPro" id="IPR016977">
    <property type="entry name" value="ComGF"/>
</dbReference>
<sequence>MQIGKIKRHEKKHFAYIAIISNERGITLLSVLFGLTVIIVTFPLLMYIFKNLSETNYSEDLSYRQFFLFVRQENLDAERMFERNNTLYFQLNEDEVSMIEKYQDVIRRRVNYLGHEIYLRDVQGFETETLDYGIKITVTSNEGGIYEKTISFEQ</sequence>
<reference evidence="2" key="2">
    <citation type="submission" date="2021-04" db="EMBL/GenBank/DDBJ databases">
        <authorList>
            <person name="Gilroy R."/>
        </authorList>
    </citation>
    <scope>NUCLEOTIDE SEQUENCE</scope>
    <source>
        <strain evidence="2">CHK169-2315</strain>
    </source>
</reference>
<accession>A0A9D1TK97</accession>
<keyword evidence="1" id="KW-0472">Membrane</keyword>
<organism evidence="2 3">
    <name type="scientific">Candidatus Pseudogracilibacillus intestinigallinarum</name>
    <dbReference type="NCBI Taxonomy" id="2838742"/>
    <lineage>
        <taxon>Bacteria</taxon>
        <taxon>Bacillati</taxon>
        <taxon>Bacillota</taxon>
        <taxon>Bacilli</taxon>
        <taxon>Bacillales</taxon>
        <taxon>Bacillaceae</taxon>
        <taxon>Pseudogracilibacillus</taxon>
    </lineage>
</organism>
<dbReference type="AlphaFoldDB" id="A0A9D1TK97"/>
<reference evidence="2" key="1">
    <citation type="journal article" date="2021" name="PeerJ">
        <title>Extensive microbial diversity within the chicken gut microbiome revealed by metagenomics and culture.</title>
        <authorList>
            <person name="Gilroy R."/>
            <person name="Ravi A."/>
            <person name="Getino M."/>
            <person name="Pursley I."/>
            <person name="Horton D.L."/>
            <person name="Alikhan N.F."/>
            <person name="Baker D."/>
            <person name="Gharbi K."/>
            <person name="Hall N."/>
            <person name="Watson M."/>
            <person name="Adriaenssens E.M."/>
            <person name="Foster-Nyarko E."/>
            <person name="Jarju S."/>
            <person name="Secka A."/>
            <person name="Antonio M."/>
            <person name="Oren A."/>
            <person name="Chaudhuri R.R."/>
            <person name="La Ragione R."/>
            <person name="Hildebrand F."/>
            <person name="Pallen M.J."/>
        </authorList>
    </citation>
    <scope>NUCLEOTIDE SEQUENCE</scope>
    <source>
        <strain evidence="2">CHK169-2315</strain>
    </source>
</reference>
<dbReference type="EMBL" id="DXHX01000123">
    <property type="protein sequence ID" value="HIV75010.1"/>
    <property type="molecule type" value="Genomic_DNA"/>
</dbReference>
<proteinExistence type="predicted"/>
<evidence type="ECO:0000313" key="3">
    <source>
        <dbReference type="Proteomes" id="UP000823937"/>
    </source>
</evidence>
<dbReference type="Pfam" id="PF15980">
    <property type="entry name" value="ComGF"/>
    <property type="match status" value="1"/>
</dbReference>